<proteinExistence type="predicted"/>
<feature type="transmembrane region" description="Helical" evidence="1">
    <location>
        <begin position="112"/>
        <end position="130"/>
    </location>
</feature>
<keyword evidence="1" id="KW-0812">Transmembrane</keyword>
<dbReference type="WBParaSite" id="MCU_008163-RA">
    <property type="protein sequence ID" value="MCU_008163-RA"/>
    <property type="gene ID" value="MCU_008163"/>
</dbReference>
<evidence type="ECO:0000256" key="1">
    <source>
        <dbReference type="SAM" id="Phobius"/>
    </source>
</evidence>
<evidence type="ECO:0000313" key="2">
    <source>
        <dbReference type="WBParaSite" id="MCU_008163-RA"/>
    </source>
</evidence>
<organism evidence="2">
    <name type="scientific">Mesocestoides corti</name>
    <name type="common">Flatworm</name>
    <dbReference type="NCBI Taxonomy" id="53468"/>
    <lineage>
        <taxon>Eukaryota</taxon>
        <taxon>Metazoa</taxon>
        <taxon>Spiralia</taxon>
        <taxon>Lophotrochozoa</taxon>
        <taxon>Platyhelminthes</taxon>
        <taxon>Cestoda</taxon>
        <taxon>Eucestoda</taxon>
        <taxon>Cyclophyllidea</taxon>
        <taxon>Mesocestoididae</taxon>
        <taxon>Mesocestoides</taxon>
    </lineage>
</organism>
<reference evidence="2" key="1">
    <citation type="submission" date="2019-11" db="UniProtKB">
        <authorList>
            <consortium name="WormBaseParasite"/>
        </authorList>
    </citation>
    <scope>IDENTIFICATION</scope>
</reference>
<keyword evidence="1" id="KW-1133">Transmembrane helix</keyword>
<dbReference type="AlphaFoldDB" id="A0A5K3FIT3"/>
<keyword evidence="1" id="KW-0472">Membrane</keyword>
<accession>A0A5K3FIT3</accession>
<sequence length="164" mass="18185">MKKTATTERALLTNHKPETQVRRRPPESITLATPLIIYCSSFAIGSQRNRGLAEASVVQNVCALRRRCCTFPTHGMVMNRESKTKGSTLTKAVTSNNLITNRPGLRGKTGSLYILVLIVSFSPWSVPWRYNKDGKLVRGWALSPRSVIQCPRDATHPEVAPPVT</sequence>
<name>A0A5K3FIT3_MESCO</name>
<protein>
    <submittedName>
        <fullName evidence="2">Uncharacterized protein</fullName>
    </submittedName>
</protein>